<evidence type="ECO:0000313" key="1">
    <source>
        <dbReference type="EMBL" id="CAG8714004.1"/>
    </source>
</evidence>
<organism evidence="1 2">
    <name type="scientific">Funneliformis mosseae</name>
    <name type="common">Endomycorrhizal fungus</name>
    <name type="synonym">Glomus mosseae</name>
    <dbReference type="NCBI Taxonomy" id="27381"/>
    <lineage>
        <taxon>Eukaryota</taxon>
        <taxon>Fungi</taxon>
        <taxon>Fungi incertae sedis</taxon>
        <taxon>Mucoromycota</taxon>
        <taxon>Glomeromycotina</taxon>
        <taxon>Glomeromycetes</taxon>
        <taxon>Glomerales</taxon>
        <taxon>Glomeraceae</taxon>
        <taxon>Funneliformis</taxon>
    </lineage>
</organism>
<sequence>PAEKPKINKLTNFGFSIQLINKVSSHLSEPSIVHTSVFIIHVYGDRGLSALSYTAWRPHTPHITVRSPYNETKAKE</sequence>
<reference evidence="1" key="1">
    <citation type="submission" date="2021-06" db="EMBL/GenBank/DDBJ databases">
        <authorList>
            <person name="Kallberg Y."/>
            <person name="Tangrot J."/>
            <person name="Rosling A."/>
        </authorList>
    </citation>
    <scope>NUCLEOTIDE SEQUENCE</scope>
    <source>
        <strain evidence="1">87-6 pot B 2015</strain>
    </source>
</reference>
<dbReference type="AlphaFoldDB" id="A0A9N9HZR2"/>
<protein>
    <submittedName>
        <fullName evidence="1">212_t:CDS:1</fullName>
    </submittedName>
</protein>
<name>A0A9N9HZR2_FUNMO</name>
<gene>
    <name evidence="1" type="ORF">FMOSSE_LOCUS14515</name>
</gene>
<accession>A0A9N9HZR2</accession>
<feature type="non-terminal residue" evidence="1">
    <location>
        <position position="76"/>
    </location>
</feature>
<keyword evidence="2" id="KW-1185">Reference proteome</keyword>
<comment type="caution">
    <text evidence="1">The sequence shown here is derived from an EMBL/GenBank/DDBJ whole genome shotgun (WGS) entry which is preliminary data.</text>
</comment>
<dbReference type="Proteomes" id="UP000789375">
    <property type="component" value="Unassembled WGS sequence"/>
</dbReference>
<dbReference type="EMBL" id="CAJVPP010011373">
    <property type="protein sequence ID" value="CAG8714004.1"/>
    <property type="molecule type" value="Genomic_DNA"/>
</dbReference>
<proteinExistence type="predicted"/>
<evidence type="ECO:0000313" key="2">
    <source>
        <dbReference type="Proteomes" id="UP000789375"/>
    </source>
</evidence>